<reference evidence="1 2" key="1">
    <citation type="journal article" date="2018" name="Environ. Microbiol.">
        <title>Isolation and genomic characterization of Novimethylophilus kurashikiensis gen. nov. sp. nov., a new lanthanide-dependent methylotrophic species of Methylophilaceae.</title>
        <authorList>
            <person name="Lv H."/>
            <person name="Sahin N."/>
            <person name="Tani A."/>
        </authorList>
    </citation>
    <scope>NUCLEOTIDE SEQUENCE [LARGE SCALE GENOMIC DNA]</scope>
    <source>
        <strain evidence="1 2">La2-4</strain>
    </source>
</reference>
<dbReference type="Proteomes" id="UP000245081">
    <property type="component" value="Unassembled WGS sequence"/>
</dbReference>
<evidence type="ECO:0000313" key="2">
    <source>
        <dbReference type="Proteomes" id="UP000245081"/>
    </source>
</evidence>
<evidence type="ECO:0000313" key="1">
    <source>
        <dbReference type="EMBL" id="GBG15695.1"/>
    </source>
</evidence>
<sequence>MRNIYIFYEELIKKQSRLVSFKSAILRSIQCQMQSFCLTLTQAPYIDTSATNCLITGVTGLWVILTTIPYMGQMITSIAI</sequence>
<proteinExistence type="predicted"/>
<name>A0A2R5FCF5_9PROT</name>
<dbReference type="EMBL" id="BDOQ01000019">
    <property type="protein sequence ID" value="GBG15695.1"/>
    <property type="molecule type" value="Genomic_DNA"/>
</dbReference>
<comment type="caution">
    <text evidence="1">The sequence shown here is derived from an EMBL/GenBank/DDBJ whole genome shotgun (WGS) entry which is preliminary data.</text>
</comment>
<protein>
    <submittedName>
        <fullName evidence="1">Uncharacterized protein</fullName>
    </submittedName>
</protein>
<accession>A0A2R5FCF5</accession>
<gene>
    <name evidence="1" type="ORF">NMK_3306</name>
</gene>
<dbReference type="AlphaFoldDB" id="A0A2R5FCF5"/>
<keyword evidence="2" id="KW-1185">Reference proteome</keyword>
<organism evidence="1 2">
    <name type="scientific">Novimethylophilus kurashikiensis</name>
    <dbReference type="NCBI Taxonomy" id="1825523"/>
    <lineage>
        <taxon>Bacteria</taxon>
        <taxon>Pseudomonadati</taxon>
        <taxon>Pseudomonadota</taxon>
        <taxon>Betaproteobacteria</taxon>
        <taxon>Nitrosomonadales</taxon>
        <taxon>Methylophilaceae</taxon>
        <taxon>Novimethylophilus</taxon>
    </lineage>
</organism>